<dbReference type="Pfam" id="PF00440">
    <property type="entry name" value="TetR_N"/>
    <property type="match status" value="1"/>
</dbReference>
<dbReference type="OrthoDB" id="9814200at2"/>
<dbReference type="STRING" id="1123291.SAMN04490355_103110"/>
<evidence type="ECO:0000256" key="2">
    <source>
        <dbReference type="PROSITE-ProRule" id="PRU00335"/>
    </source>
</evidence>
<name>A0A1I4M9C3_9FIRM</name>
<dbReference type="InterPro" id="IPR050624">
    <property type="entry name" value="HTH-type_Tx_Regulator"/>
</dbReference>
<dbReference type="InterPro" id="IPR001647">
    <property type="entry name" value="HTH_TetR"/>
</dbReference>
<proteinExistence type="predicted"/>
<organism evidence="4 5">
    <name type="scientific">Pelosinus propionicus DSM 13327</name>
    <dbReference type="NCBI Taxonomy" id="1123291"/>
    <lineage>
        <taxon>Bacteria</taxon>
        <taxon>Bacillati</taxon>
        <taxon>Bacillota</taxon>
        <taxon>Negativicutes</taxon>
        <taxon>Selenomonadales</taxon>
        <taxon>Sporomusaceae</taxon>
        <taxon>Pelosinus</taxon>
    </lineage>
</organism>
<dbReference type="PROSITE" id="PS50977">
    <property type="entry name" value="HTH_TETR_2"/>
    <property type="match status" value="1"/>
</dbReference>
<dbReference type="PANTHER" id="PTHR43479:SF11">
    <property type="entry name" value="ACREF_ENVCD OPERON REPRESSOR-RELATED"/>
    <property type="match status" value="1"/>
</dbReference>
<evidence type="ECO:0000313" key="5">
    <source>
        <dbReference type="Proteomes" id="UP000199520"/>
    </source>
</evidence>
<reference evidence="5" key="1">
    <citation type="submission" date="2016-10" db="EMBL/GenBank/DDBJ databases">
        <authorList>
            <person name="Varghese N."/>
            <person name="Submissions S."/>
        </authorList>
    </citation>
    <scope>NUCLEOTIDE SEQUENCE [LARGE SCALE GENOMIC DNA]</scope>
    <source>
        <strain evidence="5">DSM 13327</strain>
    </source>
</reference>
<accession>A0A1I4M9C3</accession>
<evidence type="ECO:0000313" key="4">
    <source>
        <dbReference type="EMBL" id="SFL99794.1"/>
    </source>
</evidence>
<dbReference type="InterPro" id="IPR009057">
    <property type="entry name" value="Homeodomain-like_sf"/>
</dbReference>
<dbReference type="PANTHER" id="PTHR43479">
    <property type="entry name" value="ACREF/ENVCD OPERON REPRESSOR-RELATED"/>
    <property type="match status" value="1"/>
</dbReference>
<keyword evidence="1 2" id="KW-0238">DNA-binding</keyword>
<dbReference type="Proteomes" id="UP000199520">
    <property type="component" value="Unassembled WGS sequence"/>
</dbReference>
<feature type="DNA-binding region" description="H-T-H motif" evidence="2">
    <location>
        <begin position="17"/>
        <end position="36"/>
    </location>
</feature>
<gene>
    <name evidence="4" type="ORF">SAMN04490355_103110</name>
</gene>
<keyword evidence="5" id="KW-1185">Reference proteome</keyword>
<dbReference type="SUPFAM" id="SSF46689">
    <property type="entry name" value="Homeodomain-like"/>
    <property type="match status" value="1"/>
</dbReference>
<dbReference type="AlphaFoldDB" id="A0A1I4M9C3"/>
<dbReference type="EMBL" id="FOTS01000031">
    <property type="protein sequence ID" value="SFL99794.1"/>
    <property type="molecule type" value="Genomic_DNA"/>
</dbReference>
<dbReference type="GO" id="GO:0003677">
    <property type="term" value="F:DNA binding"/>
    <property type="evidence" value="ECO:0007669"/>
    <property type="project" value="UniProtKB-UniRule"/>
</dbReference>
<feature type="domain" description="HTH tetR-type" evidence="3">
    <location>
        <begin position="1"/>
        <end position="54"/>
    </location>
</feature>
<dbReference type="RefSeq" id="WP_090939451.1">
    <property type="nucleotide sequence ID" value="NZ_FOTS01000031.1"/>
</dbReference>
<dbReference type="Gene3D" id="1.10.357.10">
    <property type="entry name" value="Tetracycline Repressor, domain 2"/>
    <property type="match status" value="1"/>
</dbReference>
<protein>
    <submittedName>
        <fullName evidence="4">DNA-binding transcriptional regulator, AcrR family</fullName>
    </submittedName>
</protein>
<evidence type="ECO:0000259" key="3">
    <source>
        <dbReference type="PROSITE" id="PS50977"/>
    </source>
</evidence>
<sequence>MDAALELFRSSGYQKTMIIDITKKAGAAKGTFYHYYPSKEAIVQAICSRWGTQIAASFKLEGSHLDALPKLELFIERLFLPKEPNTLFKRLWDEEHLNLYYKSWKTLVEDIFNPLLIEIIQQGNEEGTMHVVCQQQAISFFWNILSCVWEAILFQDTPDVFASKAKMAISLLERILGIEEGKFEISLTSYGIA</sequence>
<evidence type="ECO:0000256" key="1">
    <source>
        <dbReference type="ARBA" id="ARBA00023125"/>
    </source>
</evidence>